<sequence>MKQKLVFIGNIASPYQVKLCYALEEYFDSEFWFYEYLDQNRPDWWKIPLGDKCQVLRYSKWFPKIGYLSLGLIPELIRFKPDVILLGGFMAGHAAIVRIAKLFGIKTVIMSEPLRPLQNDDDPSDRLTNPQDNPYKTKLLHWMFKDADLYFGMGTVAVEQFKQQLGFDPDKVVHATYAQDIDAYFDHGLRRKQPGDTFKLLFANRLVERYQPLLVLEAYRNLSKRYSLELYLNNSGQQLEACKGYIAEHDLKNVHFLDEIRAWDEMPHVYEQADILVLPATYSNGNGTIIEARASGMGVVISDQINNVSHHSVDGKNCYMCGVTVESIERGIEQYLEHPERLIEHGMLSRELVKFHRNDVTAKGYYDTLRAKQIIS</sequence>
<evidence type="ECO:0000313" key="2">
    <source>
        <dbReference type="EMBL" id="MDL5376406.1"/>
    </source>
</evidence>
<dbReference type="Gene3D" id="3.40.50.2000">
    <property type="entry name" value="Glycogen Phosphorylase B"/>
    <property type="match status" value="2"/>
</dbReference>
<dbReference type="GO" id="GO:0016757">
    <property type="term" value="F:glycosyltransferase activity"/>
    <property type="evidence" value="ECO:0007669"/>
    <property type="project" value="UniProtKB-KW"/>
</dbReference>
<evidence type="ECO:0000259" key="1">
    <source>
        <dbReference type="Pfam" id="PF00534"/>
    </source>
</evidence>
<comment type="caution">
    <text evidence="2">The sequence shown here is derived from an EMBL/GenBank/DDBJ whole genome shotgun (WGS) entry which is preliminary data.</text>
</comment>
<proteinExistence type="predicted"/>
<protein>
    <submittedName>
        <fullName evidence="2">Glycosyltransferase family 4 protein</fullName>
        <ecNumber evidence="2">2.4.-.-</ecNumber>
    </submittedName>
</protein>
<feature type="domain" description="Glycosyl transferase family 1" evidence="1">
    <location>
        <begin position="194"/>
        <end position="340"/>
    </location>
</feature>
<keyword evidence="2" id="KW-0808">Transferase</keyword>
<name>A0ABT7MMI7_9BACL</name>
<dbReference type="RefSeq" id="WP_214832198.1">
    <property type="nucleotide sequence ID" value="NZ_CP183077.1"/>
</dbReference>
<gene>
    <name evidence="2" type="ORF">QR695_05240</name>
</gene>
<dbReference type="PANTHER" id="PTHR12526">
    <property type="entry name" value="GLYCOSYLTRANSFERASE"/>
    <property type="match status" value="1"/>
</dbReference>
<dbReference type="SUPFAM" id="SSF53756">
    <property type="entry name" value="UDP-Glycosyltransferase/glycogen phosphorylase"/>
    <property type="match status" value="1"/>
</dbReference>
<reference evidence="2 3" key="1">
    <citation type="submission" date="2023-06" db="EMBL/GenBank/DDBJ databases">
        <title>Influencing factors and mechanism of Cr(VI) reduction by facultative anaerobic Exiguobacterium sp. PY14.</title>
        <authorList>
            <person name="Zou L."/>
        </authorList>
    </citation>
    <scope>NUCLEOTIDE SEQUENCE [LARGE SCALE GENOMIC DNA]</scope>
    <source>
        <strain evidence="2 3">PY14</strain>
    </source>
</reference>
<keyword evidence="2" id="KW-0328">Glycosyltransferase</keyword>
<organism evidence="2 3">
    <name type="scientific">Exiguobacterium mexicanum</name>
    <dbReference type="NCBI Taxonomy" id="340146"/>
    <lineage>
        <taxon>Bacteria</taxon>
        <taxon>Bacillati</taxon>
        <taxon>Bacillota</taxon>
        <taxon>Bacilli</taxon>
        <taxon>Bacillales</taxon>
        <taxon>Bacillales Family XII. Incertae Sedis</taxon>
        <taxon>Exiguobacterium</taxon>
    </lineage>
</organism>
<dbReference type="CDD" id="cd03801">
    <property type="entry name" value="GT4_PimA-like"/>
    <property type="match status" value="1"/>
</dbReference>
<dbReference type="Proteomes" id="UP001230807">
    <property type="component" value="Unassembled WGS sequence"/>
</dbReference>
<evidence type="ECO:0000313" key="3">
    <source>
        <dbReference type="Proteomes" id="UP001230807"/>
    </source>
</evidence>
<dbReference type="Pfam" id="PF00534">
    <property type="entry name" value="Glycos_transf_1"/>
    <property type="match status" value="1"/>
</dbReference>
<dbReference type="EMBL" id="JASWER010000003">
    <property type="protein sequence ID" value="MDL5376406.1"/>
    <property type="molecule type" value="Genomic_DNA"/>
</dbReference>
<dbReference type="EC" id="2.4.-.-" evidence="2"/>
<keyword evidence="3" id="KW-1185">Reference proteome</keyword>
<dbReference type="InterPro" id="IPR001296">
    <property type="entry name" value="Glyco_trans_1"/>
</dbReference>
<accession>A0ABT7MMI7</accession>